<name>W7BP94_9LIST</name>
<sequence>MEQLIDALKLVGVVCTLSGVRPKVARAVVEYGFELETIQVESVLSTAIEAKFAAI</sequence>
<gene>
    <name evidence="1" type="ORF">MAQA_00680</name>
</gene>
<dbReference type="EMBL" id="AOCG01000001">
    <property type="protein sequence ID" value="EUJ21868.1"/>
    <property type="molecule type" value="Genomic_DNA"/>
</dbReference>
<dbReference type="Proteomes" id="UP000019246">
    <property type="component" value="Unassembled WGS sequence"/>
</dbReference>
<comment type="caution">
    <text evidence="1">The sequence shown here is derived from an EMBL/GenBank/DDBJ whole genome shotgun (WGS) entry which is preliminary data.</text>
</comment>
<dbReference type="PATRIC" id="fig|1265818.5.peg.134"/>
<reference evidence="1 2" key="1">
    <citation type="journal article" date="2014" name="Int. J. Syst. Evol. Microbiol.">
        <title>Listeria floridensis sp. nov., Listeria aquatica sp. nov., Listeria cornellensis sp. nov., Listeria riparia sp. nov. and Listeria grandensis sp. nov., from agricultural and natural environments.</title>
        <authorList>
            <person name="den Bakker H.C."/>
            <person name="Warchocki S."/>
            <person name="Wright E.M."/>
            <person name="Allred A.F."/>
            <person name="Ahlstrom C."/>
            <person name="Manuel C.S."/>
            <person name="Stasiewicz M.J."/>
            <person name="Burrell A."/>
            <person name="Roof S."/>
            <person name="Strawn L."/>
            <person name="Fortes E.D."/>
            <person name="Nightingale K.K."/>
            <person name="Kephart D."/>
            <person name="Wiedmann M."/>
        </authorList>
    </citation>
    <scope>NUCLEOTIDE SEQUENCE [LARGE SCALE GENOMIC DNA]</scope>
    <source>
        <strain evidence="1 2">FSL S10-1188</strain>
    </source>
</reference>
<dbReference type="STRING" id="1265818.MAQA_00680"/>
<keyword evidence="2" id="KW-1185">Reference proteome</keyword>
<evidence type="ECO:0000313" key="1">
    <source>
        <dbReference type="EMBL" id="EUJ21868.1"/>
    </source>
</evidence>
<evidence type="ECO:0000313" key="2">
    <source>
        <dbReference type="Proteomes" id="UP000019246"/>
    </source>
</evidence>
<proteinExistence type="predicted"/>
<protein>
    <submittedName>
        <fullName evidence="1">Modulator protein RsbR</fullName>
    </submittedName>
</protein>
<accession>W7BP94</accession>
<dbReference type="Gene3D" id="3.30.750.24">
    <property type="entry name" value="STAS domain"/>
    <property type="match status" value="1"/>
</dbReference>
<dbReference type="AlphaFoldDB" id="W7BP94"/>
<organism evidence="1 2">
    <name type="scientific">Listeria aquatica FSL S10-1188</name>
    <dbReference type="NCBI Taxonomy" id="1265818"/>
    <lineage>
        <taxon>Bacteria</taxon>
        <taxon>Bacillati</taxon>
        <taxon>Bacillota</taxon>
        <taxon>Bacilli</taxon>
        <taxon>Bacillales</taxon>
        <taxon>Listeriaceae</taxon>
        <taxon>Listeria</taxon>
    </lineage>
</organism>
<dbReference type="InterPro" id="IPR036513">
    <property type="entry name" value="STAS_dom_sf"/>
</dbReference>